<dbReference type="SUPFAM" id="SSF56935">
    <property type="entry name" value="Porins"/>
    <property type="match status" value="1"/>
</dbReference>
<dbReference type="PANTHER" id="PTHR30069:SF29">
    <property type="entry name" value="HEMOGLOBIN AND HEMOGLOBIN-HAPTOGLOBIN-BINDING PROTEIN 1-RELATED"/>
    <property type="match status" value="1"/>
</dbReference>
<keyword evidence="2" id="KW-0813">Transport</keyword>
<feature type="domain" description="TonB-dependent receptor-like beta-barrel" evidence="9">
    <location>
        <begin position="413"/>
        <end position="843"/>
    </location>
</feature>
<name>A0A381QGQ1_9ZZZZ</name>
<evidence type="ECO:0000256" key="7">
    <source>
        <dbReference type="ARBA" id="ARBA00023170"/>
    </source>
</evidence>
<evidence type="ECO:0000259" key="10">
    <source>
        <dbReference type="Pfam" id="PF07715"/>
    </source>
</evidence>
<dbReference type="InterPro" id="IPR000531">
    <property type="entry name" value="Beta-barrel_TonB"/>
</dbReference>
<sequence length="1004" mass="108959">MFDFKWKSAWRNTTGIAVVLALVGFGAAEIAAQNTGTVTGLVRDNSVQIPLSGAQMTVDGTPIGGLVNNQGRYLLLNVPAGEQTITAQIIGYGNQTVTITVVSGETTTADFNLRQEALSLEGVIVTGTAGAARRKEIGNAISAVTAADIEVAAVTDFGDILQGRTAGVQINDHGGQVGSGSQIRIRGNNSLTQGNDPLIYIDGVRMENGQIGGSDEAAQEPNVFDMINPNDIDRIEIVKGPAATTLYGTEAAGGVIQIFTKRGSAGAPAWTLSVDQGTSIMPHAGPTGLGSTYDERYPTVGNAGGWLLPPDEIINPFGLNLNDCSSPRAWAPNGEAGCPENGSWFAPGYKQDYNLSVRGGGETATYYVAGRFGKEIGTIQTPDAYDPQGADDMQVRGNIQFTPFDGLQVSLNNTYARRKITWIPNGNNASGLYLNVIRGPAGYTPGNDDSLVLENDINQTIDHIVTSASIGWTPNNMFSHRLNVGMDYTISDFVDFKAWGYYEEFQGDRESDTQTDRNLTLDYNGTFSYDLFAGVASNFSWGGQMYEEYGYVINGFDELFAGPGEQLLGNGNNPAVYEGRRTIRSGGFFAQETLGFGDRLFLTAGMRWDGFSTFGEGFGLAAYPKLSVAYTVSEEAWWFFPAIEAMKVRAAWGQSGKAPGAFDAKRIYEAISADEQVPGVIIGNLGNADLGPELSTELEAGFEASAFEGRVSVDFTWYNQVTNDALLGVQEAPSGGTEEATLRNLGETKNWGTELSLNLIPVTTESFEWSLGLNYSTNDSEVTDLGPLTGGSTVRTCPEVPEDEWCKTHDGYPLFFRWDDRIANPGVLGELPVKEKAYLGHLYPTSMIGASTRMTFARKLTFDLLFESQRGFVRPIGPAYQNVRRRQWPMCLPIADVWYNGDRSTLTSTQVGNCVGPYADWGYWTDDASFIKLRSATLSWRLPEGWVPGARTAQLSLQGKNLWTYAPHYRGLDPEANDRRRSAMFEYYNAAPPAVFLANIQINF</sequence>
<organism evidence="11">
    <name type="scientific">marine metagenome</name>
    <dbReference type="NCBI Taxonomy" id="408172"/>
    <lineage>
        <taxon>unclassified sequences</taxon>
        <taxon>metagenomes</taxon>
        <taxon>ecological metagenomes</taxon>
    </lineage>
</organism>
<dbReference type="InterPro" id="IPR013784">
    <property type="entry name" value="Carb-bd-like_fold"/>
</dbReference>
<dbReference type="Pfam" id="PF07715">
    <property type="entry name" value="Plug"/>
    <property type="match status" value="1"/>
</dbReference>
<dbReference type="GO" id="GO:0030246">
    <property type="term" value="F:carbohydrate binding"/>
    <property type="evidence" value="ECO:0007669"/>
    <property type="project" value="InterPro"/>
</dbReference>
<dbReference type="SUPFAM" id="SSF49452">
    <property type="entry name" value="Starch-binding domain-like"/>
    <property type="match status" value="1"/>
</dbReference>
<dbReference type="InterPro" id="IPR039426">
    <property type="entry name" value="TonB-dep_rcpt-like"/>
</dbReference>
<evidence type="ECO:0000313" key="11">
    <source>
        <dbReference type="EMBL" id="SUZ76843.1"/>
    </source>
</evidence>
<dbReference type="GO" id="GO:0044718">
    <property type="term" value="P:siderophore transmembrane transport"/>
    <property type="evidence" value="ECO:0007669"/>
    <property type="project" value="TreeGrafter"/>
</dbReference>
<dbReference type="Gene3D" id="2.170.130.10">
    <property type="entry name" value="TonB-dependent receptor, plug domain"/>
    <property type="match status" value="1"/>
</dbReference>
<keyword evidence="7" id="KW-0675">Receptor</keyword>
<dbReference type="InterPro" id="IPR037066">
    <property type="entry name" value="Plug_dom_sf"/>
</dbReference>
<evidence type="ECO:0008006" key="12">
    <source>
        <dbReference type="Google" id="ProtNLM"/>
    </source>
</evidence>
<keyword evidence="8" id="KW-0998">Cell outer membrane</keyword>
<dbReference type="GO" id="GO:0009279">
    <property type="term" value="C:cell outer membrane"/>
    <property type="evidence" value="ECO:0007669"/>
    <property type="project" value="UniProtKB-SubCell"/>
</dbReference>
<dbReference type="Pfam" id="PF00593">
    <property type="entry name" value="TonB_dep_Rec_b-barrel"/>
    <property type="match status" value="1"/>
</dbReference>
<dbReference type="InterPro" id="IPR036942">
    <property type="entry name" value="Beta-barrel_TonB_sf"/>
</dbReference>
<dbReference type="GO" id="GO:0015344">
    <property type="term" value="F:siderophore uptake transmembrane transporter activity"/>
    <property type="evidence" value="ECO:0007669"/>
    <property type="project" value="TreeGrafter"/>
</dbReference>
<keyword evidence="4" id="KW-0732">Signal</keyword>
<comment type="subcellular location">
    <subcellularLocation>
        <location evidence="1">Cell outer membrane</location>
        <topology evidence="1">Multi-pass membrane protein</topology>
    </subcellularLocation>
</comment>
<dbReference type="Pfam" id="PF13715">
    <property type="entry name" value="CarbopepD_reg_2"/>
    <property type="match status" value="1"/>
</dbReference>
<proteinExistence type="predicted"/>
<evidence type="ECO:0000259" key="9">
    <source>
        <dbReference type="Pfam" id="PF00593"/>
    </source>
</evidence>
<dbReference type="InterPro" id="IPR012910">
    <property type="entry name" value="Plug_dom"/>
</dbReference>
<evidence type="ECO:0000256" key="3">
    <source>
        <dbReference type="ARBA" id="ARBA00022692"/>
    </source>
</evidence>
<dbReference type="PROSITE" id="PS52016">
    <property type="entry name" value="TONB_DEPENDENT_REC_3"/>
    <property type="match status" value="1"/>
</dbReference>
<evidence type="ECO:0000256" key="5">
    <source>
        <dbReference type="ARBA" id="ARBA00023077"/>
    </source>
</evidence>
<dbReference type="NCBIfam" id="TIGR04056">
    <property type="entry name" value="OMP_RagA_SusC"/>
    <property type="match status" value="1"/>
</dbReference>
<reference evidence="11" key="1">
    <citation type="submission" date="2018-05" db="EMBL/GenBank/DDBJ databases">
        <authorList>
            <person name="Lanie J.A."/>
            <person name="Ng W.-L."/>
            <person name="Kazmierczak K.M."/>
            <person name="Andrzejewski T.M."/>
            <person name="Davidsen T.M."/>
            <person name="Wayne K.J."/>
            <person name="Tettelin H."/>
            <person name="Glass J.I."/>
            <person name="Rusch D."/>
            <person name="Podicherti R."/>
            <person name="Tsui H.-C.T."/>
            <person name="Winkler M.E."/>
        </authorList>
    </citation>
    <scope>NUCLEOTIDE SEQUENCE</scope>
</reference>
<keyword evidence="3" id="KW-0812">Transmembrane</keyword>
<evidence type="ECO:0000256" key="8">
    <source>
        <dbReference type="ARBA" id="ARBA00023237"/>
    </source>
</evidence>
<evidence type="ECO:0000256" key="1">
    <source>
        <dbReference type="ARBA" id="ARBA00004571"/>
    </source>
</evidence>
<dbReference type="Gene3D" id="2.40.170.20">
    <property type="entry name" value="TonB-dependent receptor, beta-barrel domain"/>
    <property type="match status" value="1"/>
</dbReference>
<feature type="domain" description="TonB-dependent receptor plug" evidence="10">
    <location>
        <begin position="135"/>
        <end position="255"/>
    </location>
</feature>
<accession>A0A381QGQ1</accession>
<dbReference type="Gene3D" id="2.60.40.1120">
    <property type="entry name" value="Carboxypeptidase-like, regulatory domain"/>
    <property type="match status" value="1"/>
</dbReference>
<evidence type="ECO:0000256" key="4">
    <source>
        <dbReference type="ARBA" id="ARBA00022729"/>
    </source>
</evidence>
<evidence type="ECO:0000256" key="2">
    <source>
        <dbReference type="ARBA" id="ARBA00022448"/>
    </source>
</evidence>
<dbReference type="AlphaFoldDB" id="A0A381QGQ1"/>
<keyword evidence="5" id="KW-0798">TonB box</keyword>
<protein>
    <recommendedName>
        <fullName evidence="12">TonB-dependent receptor plug domain-containing protein</fullName>
    </recommendedName>
</protein>
<gene>
    <name evidence="11" type="ORF">METZ01_LOCUS29697</name>
</gene>
<keyword evidence="6" id="KW-0472">Membrane</keyword>
<dbReference type="InterPro" id="IPR023996">
    <property type="entry name" value="TonB-dep_OMP_SusC/RagA"/>
</dbReference>
<dbReference type="EMBL" id="UINC01001294">
    <property type="protein sequence ID" value="SUZ76843.1"/>
    <property type="molecule type" value="Genomic_DNA"/>
</dbReference>
<evidence type="ECO:0000256" key="6">
    <source>
        <dbReference type="ARBA" id="ARBA00023136"/>
    </source>
</evidence>
<dbReference type="PANTHER" id="PTHR30069">
    <property type="entry name" value="TONB-DEPENDENT OUTER MEMBRANE RECEPTOR"/>
    <property type="match status" value="1"/>
</dbReference>